<evidence type="ECO:0000256" key="1">
    <source>
        <dbReference type="ARBA" id="ARBA00010049"/>
    </source>
</evidence>
<proteinExistence type="inferred from homology"/>
<evidence type="ECO:0000256" key="3">
    <source>
        <dbReference type="SAM" id="SignalP"/>
    </source>
</evidence>
<accession>A0AAV1DNG7</accession>
<protein>
    <submittedName>
        <fullName evidence="4">OLC1v1009199C1</fullName>
    </submittedName>
</protein>
<reference evidence="4" key="1">
    <citation type="submission" date="2023-03" db="EMBL/GenBank/DDBJ databases">
        <authorList>
            <person name="Julca I."/>
        </authorList>
    </citation>
    <scope>NUCLEOTIDE SEQUENCE</scope>
</reference>
<name>A0AAV1DNG7_OLDCO</name>
<dbReference type="PANTHER" id="PTHR31614">
    <property type="entry name" value="PROTEIN DOWNSTREAM OF FLC-RELATED"/>
    <property type="match status" value="1"/>
</dbReference>
<keyword evidence="3" id="KW-0732">Signal</keyword>
<dbReference type="Proteomes" id="UP001161247">
    <property type="component" value="Chromosome 6"/>
</dbReference>
<dbReference type="AlphaFoldDB" id="A0AAV1DNG7"/>
<dbReference type="InterPro" id="IPR006041">
    <property type="entry name" value="Pollen_Ole_e1_allergen"/>
</dbReference>
<feature type="chain" id="PRO_5043863832" evidence="3">
    <location>
        <begin position="18"/>
        <end position="168"/>
    </location>
</feature>
<dbReference type="Pfam" id="PF01190">
    <property type="entry name" value="Pollen_Ole_e_1"/>
    <property type="match status" value="1"/>
</dbReference>
<dbReference type="EMBL" id="OX459123">
    <property type="protein sequence ID" value="CAI9109386.1"/>
    <property type="molecule type" value="Genomic_DNA"/>
</dbReference>
<evidence type="ECO:0000313" key="4">
    <source>
        <dbReference type="EMBL" id="CAI9109386.1"/>
    </source>
</evidence>
<keyword evidence="5" id="KW-1185">Reference proteome</keyword>
<keyword evidence="2" id="KW-1015">Disulfide bond</keyword>
<organism evidence="4 5">
    <name type="scientific">Oldenlandia corymbosa var. corymbosa</name>
    <dbReference type="NCBI Taxonomy" id="529605"/>
    <lineage>
        <taxon>Eukaryota</taxon>
        <taxon>Viridiplantae</taxon>
        <taxon>Streptophyta</taxon>
        <taxon>Embryophyta</taxon>
        <taxon>Tracheophyta</taxon>
        <taxon>Spermatophyta</taxon>
        <taxon>Magnoliopsida</taxon>
        <taxon>eudicotyledons</taxon>
        <taxon>Gunneridae</taxon>
        <taxon>Pentapetalae</taxon>
        <taxon>asterids</taxon>
        <taxon>lamiids</taxon>
        <taxon>Gentianales</taxon>
        <taxon>Rubiaceae</taxon>
        <taxon>Rubioideae</taxon>
        <taxon>Spermacoceae</taxon>
        <taxon>Hedyotis-Oldenlandia complex</taxon>
        <taxon>Oldenlandia</taxon>
    </lineage>
</organism>
<dbReference type="PANTHER" id="PTHR31614:SF5">
    <property type="entry name" value="ALLERGEN-LIKE PROTEIN BRSN20"/>
    <property type="match status" value="1"/>
</dbReference>
<comment type="similarity">
    <text evidence="1">Belongs to the Ole e I family.</text>
</comment>
<feature type="signal peptide" evidence="3">
    <location>
        <begin position="1"/>
        <end position="17"/>
    </location>
</feature>
<evidence type="ECO:0000313" key="5">
    <source>
        <dbReference type="Proteomes" id="UP001161247"/>
    </source>
</evidence>
<evidence type="ECO:0000256" key="2">
    <source>
        <dbReference type="ARBA" id="ARBA00023157"/>
    </source>
</evidence>
<sequence length="168" mass="18165">MAKFVVLFALLVATVSAIASADVTSAGPPFYVKGSVFADQCRVAYEVYDKSKPSGLDHLSDVEVELKCTSGGQVTYSKGTKTDSKGDFLIEVERDCGDEICKVSLVSSPDSDYQDKCEGRDSCHVTITSNSGIVDKLRHCNALCYSRKTPESGCPQLLQQYQGLDESN</sequence>
<gene>
    <name evidence="4" type="ORF">OLC1_LOCUS17305</name>
</gene>